<feature type="region of interest" description="Disordered" evidence="1">
    <location>
        <begin position="122"/>
        <end position="158"/>
    </location>
</feature>
<accession>A0ABD0JPT6</accession>
<feature type="compositionally biased region" description="Basic and acidic residues" evidence="1">
    <location>
        <begin position="822"/>
        <end position="831"/>
    </location>
</feature>
<proteinExistence type="predicted"/>
<feature type="region of interest" description="Disordered" evidence="1">
    <location>
        <begin position="1024"/>
        <end position="1127"/>
    </location>
</feature>
<dbReference type="AlphaFoldDB" id="A0ABD0JPT6"/>
<feature type="region of interest" description="Disordered" evidence="1">
    <location>
        <begin position="342"/>
        <end position="366"/>
    </location>
</feature>
<feature type="compositionally biased region" description="Basic and acidic residues" evidence="1">
    <location>
        <begin position="1072"/>
        <end position="1120"/>
    </location>
</feature>
<feature type="region of interest" description="Disordered" evidence="1">
    <location>
        <begin position="575"/>
        <end position="616"/>
    </location>
</feature>
<feature type="region of interest" description="Disordered" evidence="1">
    <location>
        <begin position="452"/>
        <end position="481"/>
    </location>
</feature>
<feature type="non-terminal residue" evidence="3">
    <location>
        <position position="1"/>
    </location>
</feature>
<evidence type="ECO:0000313" key="3">
    <source>
        <dbReference type="EMBL" id="KAK7476754.1"/>
    </source>
</evidence>
<feature type="compositionally biased region" description="Polar residues" evidence="1">
    <location>
        <begin position="585"/>
        <end position="609"/>
    </location>
</feature>
<feature type="compositionally biased region" description="Basic and acidic residues" evidence="1">
    <location>
        <begin position="137"/>
        <end position="146"/>
    </location>
</feature>
<sequence>REGCATEHIFVPPSTDPCGSPERYWQSVMMTVRRKCIEHHVDCGEHGVCTLDQKGHPACRCHDDEENYVYGGKLCTKKGEVLPIPSEYIIGLCMGVIVFLLVALIGIIADSYFNCRRSRGRRSENRDGELAGNRDSTNSRRRDIIRNDSASFDQPESLAPPYEEIELYRCRTPTPPYEENPPERRTPPPPAAASETPPIEVMSPESASEITPVDFVSAEASNDAVPFRRSTSERSAGPSTSLACDENSRETSATTLSDVATASCVTDDGARASETLLSDAGAASSSCFTLENLPRRIGLDKPLHFKQRVTLPRISTRQNFRVSDSDSSSSDAWDETLSELSDCYNNRPHRPRQRRSSSSTADVREGRCTAETYRPLSRTYRVLIMGSLGPEPVFLYEPWRNRDEHNPRPLPPAADVRDQPPIQPPPSYGHCTDSDLERYVPNVLRERRDSLYQCQDPSPETDYPDSLSDSSGSSDTVVAGSTESDYSARIYWLEDSDSDTTLAFGESTDSDKASSVKKIDVSRRLHSCGHHRPGFQRGSDSDSALVFGESTDSARELSVEKNDVGFAQSCRRRPGFQQGHPIVSLKSSAGSDSNSSVKTVCSGDSQSFGHRSKAKEDRHFKHSFKETLEKRQSNLYRKCADSTTIDKSLKDGAKCNHHAEKTVTGYFDTDKKVTGDFDTYREVIDDFDTDKIVPGDYDSDKTLTGDFDSDKTLTGDFDFRKTVAGNLDSDKTVTGDLESDKTVTGDLDSDKTVAGDLESDKTVAGDLDSDKTVADDDTSHTRRQPDQPDCRQKHTTEERGRIRADPQRNKSFEFNAETNRNTLHDSNEPALSDKEFLADTSHSRELSDAEDTDCCLTRAAEERKRLRFCPQRNNAFVENAEDSRNTFHVSPSRSLDRGFTELGLTKHNSPREEDGGKLKSVNDPTVGCLDAFGEMKKDIPESSPSSPDPPPANQMQLHTPAEPSVKNVSSPSITLKDFGPESSEDTSLAQGEGPAACEASACWETNVVEIEDRLSTKVMTCRPAAAATSEGEDQKLLDGVALGKDHEPCTRKEGTDNERRAHEDGAGTEVCRNNDRADTEPCAHNEGADTEPCAHNEGADTKPRAHNKGPDTEPCAHNEGADTEPCAQNEGADTELCAHNEGADTEPCAHNEGADTEPCAHNEGADTEPRTHNKGVDTEPCAHNERTDTEPCAHNERTDTEPCAHNAGADTEPCTHNGTDTLHPRRTSTFICERL</sequence>
<evidence type="ECO:0000256" key="2">
    <source>
        <dbReference type="SAM" id="Phobius"/>
    </source>
</evidence>
<feature type="transmembrane region" description="Helical" evidence="2">
    <location>
        <begin position="88"/>
        <end position="113"/>
    </location>
</feature>
<keyword evidence="2" id="KW-0812">Transmembrane</keyword>
<feature type="compositionally biased region" description="Basic and acidic residues" evidence="1">
    <location>
        <begin position="762"/>
        <end position="811"/>
    </location>
</feature>
<feature type="compositionally biased region" description="Basic and acidic residues" evidence="1">
    <location>
        <begin position="1147"/>
        <end position="1202"/>
    </location>
</feature>
<dbReference type="EMBL" id="JACVVK020000366">
    <property type="protein sequence ID" value="KAK7476754.1"/>
    <property type="molecule type" value="Genomic_DNA"/>
</dbReference>
<gene>
    <name evidence="3" type="ORF">BaRGS_00031981</name>
</gene>
<feature type="compositionally biased region" description="Low complexity" evidence="1">
    <location>
        <begin position="465"/>
        <end position="475"/>
    </location>
</feature>
<feature type="region of interest" description="Disordered" evidence="1">
    <location>
        <begin position="224"/>
        <end position="252"/>
    </location>
</feature>
<feature type="compositionally biased region" description="Polar residues" evidence="1">
    <location>
        <begin position="233"/>
        <end position="242"/>
    </location>
</feature>
<keyword evidence="4" id="KW-1185">Reference proteome</keyword>
<organism evidence="3 4">
    <name type="scientific">Batillaria attramentaria</name>
    <dbReference type="NCBI Taxonomy" id="370345"/>
    <lineage>
        <taxon>Eukaryota</taxon>
        <taxon>Metazoa</taxon>
        <taxon>Spiralia</taxon>
        <taxon>Lophotrochozoa</taxon>
        <taxon>Mollusca</taxon>
        <taxon>Gastropoda</taxon>
        <taxon>Caenogastropoda</taxon>
        <taxon>Sorbeoconcha</taxon>
        <taxon>Cerithioidea</taxon>
        <taxon>Batillariidae</taxon>
        <taxon>Batillaria</taxon>
    </lineage>
</organism>
<evidence type="ECO:0008006" key="5">
    <source>
        <dbReference type="Google" id="ProtNLM"/>
    </source>
</evidence>
<feature type="region of interest" description="Disordered" evidence="1">
    <location>
        <begin position="904"/>
        <end position="992"/>
    </location>
</feature>
<feature type="region of interest" description="Disordered" evidence="1">
    <location>
        <begin position="762"/>
        <end position="831"/>
    </location>
</feature>
<keyword evidence="2" id="KW-0472">Membrane</keyword>
<comment type="caution">
    <text evidence="3">The sequence shown here is derived from an EMBL/GenBank/DDBJ whole genome shotgun (WGS) entry which is preliminary data.</text>
</comment>
<protein>
    <recommendedName>
        <fullName evidence="5">EGF-like domain-containing protein</fullName>
    </recommendedName>
</protein>
<reference evidence="3 4" key="1">
    <citation type="journal article" date="2023" name="Sci. Data">
        <title>Genome assembly of the Korean intertidal mud-creeper Batillaria attramentaria.</title>
        <authorList>
            <person name="Patra A.K."/>
            <person name="Ho P.T."/>
            <person name="Jun S."/>
            <person name="Lee S.J."/>
            <person name="Kim Y."/>
            <person name="Won Y.J."/>
        </authorList>
    </citation>
    <scope>NUCLEOTIDE SEQUENCE [LARGE SCALE GENOMIC DNA]</scope>
    <source>
        <strain evidence="3">Wonlab-2016</strain>
    </source>
</reference>
<evidence type="ECO:0000256" key="1">
    <source>
        <dbReference type="SAM" id="MobiDB-lite"/>
    </source>
</evidence>
<feature type="region of interest" description="Disordered" evidence="1">
    <location>
        <begin position="172"/>
        <end position="200"/>
    </location>
</feature>
<evidence type="ECO:0000313" key="4">
    <source>
        <dbReference type="Proteomes" id="UP001519460"/>
    </source>
</evidence>
<feature type="region of interest" description="Disordered" evidence="1">
    <location>
        <begin position="1147"/>
        <end position="1220"/>
    </location>
</feature>
<name>A0ABD0JPT6_9CAEN</name>
<keyword evidence="2" id="KW-1133">Transmembrane helix</keyword>
<feature type="compositionally biased region" description="Basic and acidic residues" evidence="1">
    <location>
        <begin position="1043"/>
        <end position="1065"/>
    </location>
</feature>
<feature type="region of interest" description="Disordered" evidence="1">
    <location>
        <begin position="405"/>
        <end position="435"/>
    </location>
</feature>
<dbReference type="Proteomes" id="UP001519460">
    <property type="component" value="Unassembled WGS sequence"/>
</dbReference>